<feature type="transmembrane region" description="Helical" evidence="10">
    <location>
        <begin position="135"/>
        <end position="165"/>
    </location>
</feature>
<feature type="region of interest" description="Disordered" evidence="9">
    <location>
        <begin position="74"/>
        <end position="107"/>
    </location>
</feature>
<evidence type="ECO:0000256" key="4">
    <source>
        <dbReference type="ARBA" id="ARBA00011182"/>
    </source>
</evidence>
<feature type="region of interest" description="Disordered" evidence="9">
    <location>
        <begin position="1"/>
        <end position="59"/>
    </location>
</feature>
<comment type="function">
    <text evidence="1">Involved in the import of GDP-mannose from the cytoplasm into the Golgi lumen.</text>
</comment>
<evidence type="ECO:0000259" key="11">
    <source>
        <dbReference type="Pfam" id="PF03151"/>
    </source>
</evidence>
<feature type="transmembrane region" description="Helical" evidence="10">
    <location>
        <begin position="224"/>
        <end position="248"/>
    </location>
</feature>
<comment type="similarity">
    <text evidence="3">Belongs to the TPT transporter family. SLC35D subfamily.</text>
</comment>
<dbReference type="PANTHER" id="PTHR11132">
    <property type="entry name" value="SOLUTE CARRIER FAMILY 35"/>
    <property type="match status" value="1"/>
</dbReference>
<proteinExistence type="inferred from homology"/>
<feature type="region of interest" description="Disordered" evidence="9">
    <location>
        <begin position="523"/>
        <end position="585"/>
    </location>
</feature>
<feature type="compositionally biased region" description="Basic and acidic residues" evidence="9">
    <location>
        <begin position="30"/>
        <end position="51"/>
    </location>
</feature>
<evidence type="ECO:0000313" key="12">
    <source>
        <dbReference type="EMBL" id="GAQ03332.1"/>
    </source>
</evidence>
<dbReference type="EMBL" id="BCLY01000001">
    <property type="protein sequence ID" value="GAQ03332.1"/>
    <property type="molecule type" value="Genomic_DNA"/>
</dbReference>
<evidence type="ECO:0000256" key="1">
    <source>
        <dbReference type="ARBA" id="ARBA00003420"/>
    </source>
</evidence>
<reference evidence="12 13" key="1">
    <citation type="submission" date="2015-11" db="EMBL/GenBank/DDBJ databases">
        <title>Aspergillus lentulus strain IFM 54703T.</title>
        <authorList>
            <person name="Kusuya Y."/>
            <person name="Sakai K."/>
            <person name="Kamei K."/>
            <person name="Takahashi H."/>
            <person name="Yaguchi T."/>
        </authorList>
    </citation>
    <scope>NUCLEOTIDE SEQUENCE [LARGE SCALE GENOMIC DNA]</scope>
    <source>
        <strain evidence="12 13">IFM 54703</strain>
    </source>
</reference>
<dbReference type="AlphaFoldDB" id="A0AAN4T710"/>
<organism evidence="12 13">
    <name type="scientific">Aspergillus lentulus</name>
    <dbReference type="NCBI Taxonomy" id="293939"/>
    <lineage>
        <taxon>Eukaryota</taxon>
        <taxon>Fungi</taxon>
        <taxon>Dikarya</taxon>
        <taxon>Ascomycota</taxon>
        <taxon>Pezizomycotina</taxon>
        <taxon>Eurotiomycetes</taxon>
        <taxon>Eurotiomycetidae</taxon>
        <taxon>Eurotiales</taxon>
        <taxon>Aspergillaceae</taxon>
        <taxon>Aspergillus</taxon>
        <taxon>Aspergillus subgen. Fumigati</taxon>
    </lineage>
</organism>
<evidence type="ECO:0000256" key="10">
    <source>
        <dbReference type="SAM" id="Phobius"/>
    </source>
</evidence>
<comment type="subcellular location">
    <subcellularLocation>
        <location evidence="2">Endoplasmic reticulum membrane</location>
        <topology evidence="2">Multi-pass membrane protein</topology>
    </subcellularLocation>
</comment>
<name>A0AAN4T710_ASPLE</name>
<feature type="transmembrane region" description="Helical" evidence="10">
    <location>
        <begin position="280"/>
        <end position="305"/>
    </location>
</feature>
<evidence type="ECO:0000256" key="3">
    <source>
        <dbReference type="ARBA" id="ARBA00010425"/>
    </source>
</evidence>
<dbReference type="Proteomes" id="UP000051487">
    <property type="component" value="Unassembled WGS sequence"/>
</dbReference>
<evidence type="ECO:0000256" key="5">
    <source>
        <dbReference type="ARBA" id="ARBA00022692"/>
    </source>
</evidence>
<feature type="transmembrane region" description="Helical" evidence="10">
    <location>
        <begin position="412"/>
        <end position="431"/>
    </location>
</feature>
<feature type="transmembrane region" description="Helical" evidence="10">
    <location>
        <begin position="255"/>
        <end position="274"/>
    </location>
</feature>
<dbReference type="GO" id="GO:0005789">
    <property type="term" value="C:endoplasmic reticulum membrane"/>
    <property type="evidence" value="ECO:0007669"/>
    <property type="project" value="UniProtKB-SubCell"/>
</dbReference>
<evidence type="ECO:0000256" key="7">
    <source>
        <dbReference type="ARBA" id="ARBA00022989"/>
    </source>
</evidence>
<evidence type="ECO:0000313" key="13">
    <source>
        <dbReference type="Proteomes" id="UP000051487"/>
    </source>
</evidence>
<feature type="compositionally biased region" description="Basic residues" evidence="9">
    <location>
        <begin position="92"/>
        <end position="104"/>
    </location>
</feature>
<sequence>MGLSPAGSHHRRRSSVLTGAGPSSLAAPTEQREDHSRAIGEAVNHKRDEQKPLTADDADVSDLSSIAESVEMDYVSSDDELHDDEETGLTAKQRRQRRRRRKQRRQLDARIADVKSSRYDILSMGLADRNVVKRLLVNACLILLWYFFSLSISVFSLASFILWLIPALRPRHPSSSSSGSPFRNSHDASESTPILTKLFYLTRLVPCGAATSLDIGLGNMSLKFISLTFLTMCKSSALAFVLLFAFIFRLETPSVKLIFVIATMTVGVVMMVAGETAFNAVGFALVIASAFFSGFRWGLTQILLLRHPATSNPFSTLFFLTPVMFFSLIIIALTVEGPAKIADGFAALSETHGGVFAVFLLIFPGVLAFCMISAEFALLKRSSVVTLSICGIFKEVITISAAGVVFHDQLTAVNIAGLLITIASIGCYNYMKISKMRSEARRGTWERSPNLDSESDDSGRARSRSRGTYHRISDPETSIVTPVSQVPTADNLAPVDGLIGDRRSFQVRASGASSNIHGLTISTGNLSDNESRPFSPRLAGPSPLKSAPPVILTADSQFPPRVGRGPSSGGNLQPSTDRAVSGERP</sequence>
<feature type="transmembrane region" description="Helical" evidence="10">
    <location>
        <begin position="355"/>
        <end position="378"/>
    </location>
</feature>
<feature type="region of interest" description="Disordered" evidence="9">
    <location>
        <begin position="442"/>
        <end position="484"/>
    </location>
</feature>
<comment type="caution">
    <text evidence="12">The sequence shown here is derived from an EMBL/GenBank/DDBJ whole genome shotgun (WGS) entry which is preliminary data.</text>
</comment>
<keyword evidence="8 10" id="KW-0472">Membrane</keyword>
<evidence type="ECO:0000256" key="6">
    <source>
        <dbReference type="ARBA" id="ARBA00022824"/>
    </source>
</evidence>
<feature type="transmembrane region" description="Helical" evidence="10">
    <location>
        <begin position="385"/>
        <end position="406"/>
    </location>
</feature>
<evidence type="ECO:0000256" key="8">
    <source>
        <dbReference type="ARBA" id="ARBA00023136"/>
    </source>
</evidence>
<dbReference type="InterPro" id="IPR004853">
    <property type="entry name" value="Sugar_P_trans_dom"/>
</dbReference>
<comment type="subunit">
    <text evidence="4">Homooligomer.</text>
</comment>
<protein>
    <submittedName>
        <fullName evidence="12">Uncharacterized transporter C22E12.01</fullName>
    </submittedName>
</protein>
<evidence type="ECO:0000256" key="9">
    <source>
        <dbReference type="SAM" id="MobiDB-lite"/>
    </source>
</evidence>
<accession>A0AAN4T710</accession>
<feature type="compositionally biased region" description="Polar residues" evidence="9">
    <location>
        <begin position="475"/>
        <end position="484"/>
    </location>
</feature>
<feature type="compositionally biased region" description="Acidic residues" evidence="9">
    <location>
        <begin position="76"/>
        <end position="87"/>
    </location>
</feature>
<keyword evidence="7 10" id="KW-1133">Transmembrane helix</keyword>
<keyword evidence="5 10" id="KW-0812">Transmembrane</keyword>
<keyword evidence="6" id="KW-0256">Endoplasmic reticulum</keyword>
<feature type="transmembrane region" description="Helical" evidence="10">
    <location>
        <begin position="317"/>
        <end position="335"/>
    </location>
</feature>
<gene>
    <name evidence="12" type="ORF">ALT_0653</name>
</gene>
<evidence type="ECO:0000256" key="2">
    <source>
        <dbReference type="ARBA" id="ARBA00004477"/>
    </source>
</evidence>
<dbReference type="InterPro" id="IPR050186">
    <property type="entry name" value="TPT_transporter"/>
</dbReference>
<feature type="domain" description="Sugar phosphate transporter" evidence="11">
    <location>
        <begin position="141"/>
        <end position="429"/>
    </location>
</feature>
<dbReference type="Pfam" id="PF03151">
    <property type="entry name" value="TPT"/>
    <property type="match status" value="1"/>
</dbReference>